<evidence type="ECO:0000313" key="1">
    <source>
        <dbReference type="EMBL" id="KAK9876425.1"/>
    </source>
</evidence>
<dbReference type="InterPro" id="IPR011011">
    <property type="entry name" value="Znf_FYVE_PHD"/>
</dbReference>
<dbReference type="Proteomes" id="UP001431783">
    <property type="component" value="Unassembled WGS sequence"/>
</dbReference>
<accession>A0AAW1U8N3</accession>
<keyword evidence="2" id="KW-1185">Reference proteome</keyword>
<dbReference type="SUPFAM" id="SSF57903">
    <property type="entry name" value="FYVE/PHD zinc finger"/>
    <property type="match status" value="1"/>
</dbReference>
<dbReference type="AlphaFoldDB" id="A0AAW1U8N3"/>
<name>A0AAW1U8N3_9CUCU</name>
<reference evidence="1 2" key="1">
    <citation type="submission" date="2023-03" db="EMBL/GenBank/DDBJ databases">
        <title>Genome insight into feeding habits of ladybird beetles.</title>
        <authorList>
            <person name="Li H.-S."/>
            <person name="Huang Y.-H."/>
            <person name="Pang H."/>
        </authorList>
    </citation>
    <scope>NUCLEOTIDE SEQUENCE [LARGE SCALE GENOMIC DNA]</scope>
    <source>
        <strain evidence="1">SYSU_2023b</strain>
        <tissue evidence="1">Whole body</tissue>
    </source>
</reference>
<dbReference type="EMBL" id="JARQZJ010000036">
    <property type="protein sequence ID" value="KAK9876425.1"/>
    <property type="molecule type" value="Genomic_DNA"/>
</dbReference>
<protein>
    <submittedName>
        <fullName evidence="1">Uncharacterized protein</fullName>
    </submittedName>
</protein>
<evidence type="ECO:0000313" key="2">
    <source>
        <dbReference type="Proteomes" id="UP001431783"/>
    </source>
</evidence>
<gene>
    <name evidence="1" type="ORF">WA026_012738</name>
</gene>
<organism evidence="1 2">
    <name type="scientific">Henosepilachna vigintioctopunctata</name>
    <dbReference type="NCBI Taxonomy" id="420089"/>
    <lineage>
        <taxon>Eukaryota</taxon>
        <taxon>Metazoa</taxon>
        <taxon>Ecdysozoa</taxon>
        <taxon>Arthropoda</taxon>
        <taxon>Hexapoda</taxon>
        <taxon>Insecta</taxon>
        <taxon>Pterygota</taxon>
        <taxon>Neoptera</taxon>
        <taxon>Endopterygota</taxon>
        <taxon>Coleoptera</taxon>
        <taxon>Polyphaga</taxon>
        <taxon>Cucujiformia</taxon>
        <taxon>Coccinelloidea</taxon>
        <taxon>Coccinellidae</taxon>
        <taxon>Epilachninae</taxon>
        <taxon>Epilachnini</taxon>
        <taxon>Henosepilachna</taxon>
    </lineage>
</organism>
<proteinExistence type="predicted"/>
<comment type="caution">
    <text evidence="1">The sequence shown here is derived from an EMBL/GenBank/DDBJ whole genome shotgun (WGS) entry which is preliminary data.</text>
</comment>
<sequence>MACTRCNIPSGRLKKLASCDGCRKKYCEGCSGLSMEEITYMQQDKRNLKYHCGDCLEFDTMRLLKTVTYDKDKIINMMDENIKKLNKDLPGDIERKNAKITSS</sequence>